<dbReference type="InterPro" id="IPR005532">
    <property type="entry name" value="SUMF_dom"/>
</dbReference>
<dbReference type="PANTHER" id="PTHR23150">
    <property type="entry name" value="SULFATASE MODIFYING FACTOR 1, 2"/>
    <property type="match status" value="1"/>
</dbReference>
<dbReference type="RefSeq" id="WP_023065936.1">
    <property type="nucleotide sequence ID" value="NZ_AUZM01000017.1"/>
</dbReference>
<dbReference type="AlphaFoldDB" id="U7QKY9"/>
<dbReference type="InterPro" id="IPR016187">
    <property type="entry name" value="CTDL_fold"/>
</dbReference>
<dbReference type="SUPFAM" id="SSF56436">
    <property type="entry name" value="C-type lectin-like"/>
    <property type="match status" value="1"/>
</dbReference>
<reference evidence="2 3" key="1">
    <citation type="journal article" date="2013" name="Front. Microbiol.">
        <title>Comparative genomic analyses of the cyanobacterium, Lyngbya aestuarii BL J, a powerful hydrogen producer.</title>
        <authorList>
            <person name="Kothari A."/>
            <person name="Vaughn M."/>
            <person name="Garcia-Pichel F."/>
        </authorList>
    </citation>
    <scope>NUCLEOTIDE SEQUENCE [LARGE SCALE GENOMIC DNA]</scope>
    <source>
        <strain evidence="2 3">BL J</strain>
    </source>
</reference>
<gene>
    <name evidence="2" type="ORF">M595_2176</name>
</gene>
<dbReference type="GO" id="GO:0120147">
    <property type="term" value="F:formylglycine-generating oxidase activity"/>
    <property type="evidence" value="ECO:0007669"/>
    <property type="project" value="TreeGrafter"/>
</dbReference>
<name>U7QKY9_9CYAN</name>
<feature type="domain" description="Sulfatase-modifying factor enzyme-like" evidence="1">
    <location>
        <begin position="89"/>
        <end position="314"/>
    </location>
</feature>
<dbReference type="PANTHER" id="PTHR23150:SF19">
    <property type="entry name" value="FORMYLGLYCINE-GENERATING ENZYME"/>
    <property type="match status" value="1"/>
</dbReference>
<proteinExistence type="predicted"/>
<sequence>MPKTQPQPNKTRRQILILAGLAGSGFAAATLSKNWWHRFLLPKAYSLNSSNSTQKFETVTVNEKGEIINRSQHQAEVMTENLGNRISLEMVKIPAGRFLMGSPKTEAGRNDYEGPQHNVDVPEFFMGKYPVTQAQWQAVMGNNPSNFQDAGRPVETVTWNEATEFCQKLSLRTGKKYSLPSESKWEYGARAGTTTPFYFGETITSELANYNRLSTYADEPEGIYRDETTDVGIFPPNAFGLYDMHGNVFEWCADVWHDNYHGAPTDGSVWLNGNENSSPQRGGSWDYISTFCRSAYRYNYRRDNRHYNLGFRVVCVSGRTL</sequence>
<comment type="caution">
    <text evidence="2">The sequence shown here is derived from an EMBL/GenBank/DDBJ whole genome shotgun (WGS) entry which is preliminary data.</text>
</comment>
<organism evidence="2 3">
    <name type="scientific">Lyngbya aestuarii BL J</name>
    <dbReference type="NCBI Taxonomy" id="1348334"/>
    <lineage>
        <taxon>Bacteria</taxon>
        <taxon>Bacillati</taxon>
        <taxon>Cyanobacteriota</taxon>
        <taxon>Cyanophyceae</taxon>
        <taxon>Oscillatoriophycideae</taxon>
        <taxon>Oscillatoriales</taxon>
        <taxon>Microcoleaceae</taxon>
        <taxon>Lyngbya</taxon>
    </lineage>
</organism>
<protein>
    <submittedName>
        <fullName evidence="2">Formylglycine-generating sulfatase enzyme family protein</fullName>
    </submittedName>
</protein>
<dbReference type="InterPro" id="IPR042095">
    <property type="entry name" value="SUMF_sf"/>
</dbReference>
<evidence type="ECO:0000259" key="1">
    <source>
        <dbReference type="Pfam" id="PF03781"/>
    </source>
</evidence>
<dbReference type="Proteomes" id="UP000017127">
    <property type="component" value="Unassembled WGS sequence"/>
</dbReference>
<dbReference type="InterPro" id="IPR051043">
    <property type="entry name" value="Sulfatase_Mod_Factor_Kinase"/>
</dbReference>
<dbReference type="PATRIC" id="fig|1348334.3.peg.2111"/>
<dbReference type="Gene3D" id="3.90.1580.10">
    <property type="entry name" value="paralog of FGE (formylglycine-generating enzyme)"/>
    <property type="match status" value="1"/>
</dbReference>
<dbReference type="EMBL" id="AUZM01000017">
    <property type="protein sequence ID" value="ERT07780.1"/>
    <property type="molecule type" value="Genomic_DNA"/>
</dbReference>
<dbReference type="Pfam" id="PF03781">
    <property type="entry name" value="FGE-sulfatase"/>
    <property type="match status" value="1"/>
</dbReference>
<evidence type="ECO:0000313" key="3">
    <source>
        <dbReference type="Proteomes" id="UP000017127"/>
    </source>
</evidence>
<accession>U7QKY9</accession>
<dbReference type="OrthoDB" id="569031at2"/>
<evidence type="ECO:0000313" key="2">
    <source>
        <dbReference type="EMBL" id="ERT07780.1"/>
    </source>
</evidence>
<keyword evidence="3" id="KW-1185">Reference proteome</keyword>